<evidence type="ECO:0000313" key="1">
    <source>
        <dbReference type="Proteomes" id="UP000095286"/>
    </source>
</evidence>
<protein>
    <submittedName>
        <fullName evidence="2">BTB domain-containing protein</fullName>
    </submittedName>
</protein>
<proteinExistence type="predicted"/>
<name>A0AC35UFJ6_9BILA</name>
<sequence length="390" mass="44310">MNYQFFPDLLKAGIYNDSELVFSDGSMKVSRMILSGHSKYFYDLFIKDINQTKFDIKSMKLVDFKVYYEYVHLGVDFQIDGNKMIAMMQVQNELNLPDIKIKLVEWIANMSNKVFVNSIPSKRSYSKMILFGGDQERESVVEVDIKTNSVKKLGSLSIGKRWHGSEKIGNDVFVFGDSMSNKIEKYNLETNNSEVLSLEMTSTKKDYSTVVHSDKIYVIGGNLKNKSLDTVEYFEPEKMKWIDAPSLNFEIRAHGSVNVDEVIYAVGDEQSNKFLRFDPREGRWSVLVDIPKHTYFTALSSFEQTITCIGGVHASALCQVYDISSGKWNQLLQLPETVVGARSIEDEASIMVVGGGSTDVIQSYNKKGKYWIVLDAVLPSANWHSSKIWL</sequence>
<dbReference type="WBParaSite" id="RSKR_0001085500.1">
    <property type="protein sequence ID" value="RSKR_0001085500.1"/>
    <property type="gene ID" value="RSKR_0001085500"/>
</dbReference>
<organism evidence="1 2">
    <name type="scientific">Rhabditophanes sp. KR3021</name>
    <dbReference type="NCBI Taxonomy" id="114890"/>
    <lineage>
        <taxon>Eukaryota</taxon>
        <taxon>Metazoa</taxon>
        <taxon>Ecdysozoa</taxon>
        <taxon>Nematoda</taxon>
        <taxon>Chromadorea</taxon>
        <taxon>Rhabditida</taxon>
        <taxon>Tylenchina</taxon>
        <taxon>Panagrolaimomorpha</taxon>
        <taxon>Strongyloidoidea</taxon>
        <taxon>Alloionematidae</taxon>
        <taxon>Rhabditophanes</taxon>
    </lineage>
</organism>
<reference evidence="2" key="1">
    <citation type="submission" date="2016-11" db="UniProtKB">
        <authorList>
            <consortium name="WormBaseParasite"/>
        </authorList>
    </citation>
    <scope>IDENTIFICATION</scope>
    <source>
        <strain evidence="2">KR3021</strain>
    </source>
</reference>
<accession>A0AC35UFJ6</accession>
<dbReference type="Proteomes" id="UP000095286">
    <property type="component" value="Unplaced"/>
</dbReference>
<evidence type="ECO:0000313" key="2">
    <source>
        <dbReference type="WBParaSite" id="RSKR_0001085500.1"/>
    </source>
</evidence>